<organism evidence="1 2">
    <name type="scientific">Purpureocillium lilacinum</name>
    <name type="common">Paecilomyces lilacinus</name>
    <dbReference type="NCBI Taxonomy" id="33203"/>
    <lineage>
        <taxon>Eukaryota</taxon>
        <taxon>Fungi</taxon>
        <taxon>Dikarya</taxon>
        <taxon>Ascomycota</taxon>
        <taxon>Pezizomycotina</taxon>
        <taxon>Sordariomycetes</taxon>
        <taxon>Hypocreomycetidae</taxon>
        <taxon>Hypocreales</taxon>
        <taxon>Ophiocordycipitaceae</taxon>
        <taxon>Purpureocillium</taxon>
    </lineage>
</organism>
<comment type="caution">
    <text evidence="1">The sequence shown here is derived from an EMBL/GenBank/DDBJ whole genome shotgun (WGS) entry which is preliminary data.</text>
</comment>
<dbReference type="Proteomes" id="UP001638806">
    <property type="component" value="Unassembled WGS sequence"/>
</dbReference>
<keyword evidence="2" id="KW-1185">Reference proteome</keyword>
<evidence type="ECO:0000313" key="1">
    <source>
        <dbReference type="EMBL" id="KAL3964230.1"/>
    </source>
</evidence>
<protein>
    <submittedName>
        <fullName evidence="1">Uncharacterized protein</fullName>
    </submittedName>
</protein>
<evidence type="ECO:0000313" key="2">
    <source>
        <dbReference type="Proteomes" id="UP001638806"/>
    </source>
</evidence>
<sequence>MPSSGLTVRTSTTQHLNVDSCNTMRACTTDDEMAHARATCASPPGLAPPDASNTRAASKPPASVSLRPETFARERIQSLASYPYLGIQWGTHASPARAHAFLSVLPRRRLQQHPYLERVFAGFEFSVSFSVRVPPPGRPLADSIQRRVLRNVGESVPKTTLLSQGGRVVISKTVLSGPCAAHGSHWSLDGALESRSRSARADPKSGRHASLVAQTATTRGRTARDEASRDTETGHLMRARTPIAALLWIGRHARLPARLAASPARRGAAVVPCRPLCSRRGRREPASSRACRVLVCPPRRTVNSFERPPTIVRTPHLLGQQPVRTNKASDHAEQHSYLARRWDMWPVGRASAGAGLLAAQRSPLPAVKRSKDTRRPTKTPITPSLARSGKQPLDR</sequence>
<gene>
    <name evidence="1" type="ORF">ACCO45_001234</name>
</gene>
<dbReference type="EMBL" id="JBGNUJ010000002">
    <property type="protein sequence ID" value="KAL3964230.1"/>
    <property type="molecule type" value="Genomic_DNA"/>
</dbReference>
<proteinExistence type="predicted"/>
<reference evidence="1" key="1">
    <citation type="submission" date="2024-12" db="EMBL/GenBank/DDBJ databases">
        <title>Comparative genomics and development of molecular markers within Purpureocillium lilacinum and among Purpureocillium species.</title>
        <authorList>
            <person name="Yeh Z.-Y."/>
            <person name="Ni N.-T."/>
            <person name="Lo P.-H."/>
            <person name="Mushyakhwo K."/>
            <person name="Lin C.-F."/>
            <person name="Nai Y.-S."/>
        </authorList>
    </citation>
    <scope>NUCLEOTIDE SEQUENCE</scope>
    <source>
        <strain evidence="1">NCHU-NPUST-175</strain>
    </source>
</reference>
<name>A0ACC4E6F9_PURLI</name>
<accession>A0ACC4E6F9</accession>